<feature type="transmembrane region" description="Helical" evidence="7">
    <location>
        <begin position="96"/>
        <end position="123"/>
    </location>
</feature>
<feature type="region of interest" description="Disordered" evidence="6">
    <location>
        <begin position="353"/>
        <end position="376"/>
    </location>
</feature>
<organism evidence="9 10">
    <name type="scientific">Xylaria multiplex</name>
    <dbReference type="NCBI Taxonomy" id="323545"/>
    <lineage>
        <taxon>Eukaryota</taxon>
        <taxon>Fungi</taxon>
        <taxon>Dikarya</taxon>
        <taxon>Ascomycota</taxon>
        <taxon>Pezizomycotina</taxon>
        <taxon>Sordariomycetes</taxon>
        <taxon>Xylariomycetidae</taxon>
        <taxon>Xylariales</taxon>
        <taxon>Xylariaceae</taxon>
        <taxon>Xylaria</taxon>
    </lineage>
</organism>
<gene>
    <name evidence="9" type="ORF">GQX73_g2267</name>
</gene>
<dbReference type="InParanoid" id="A0A7C8NBC3"/>
<comment type="similarity">
    <text evidence="5">Belongs to the SAT4 family.</text>
</comment>
<comment type="caution">
    <text evidence="9">The sequence shown here is derived from an EMBL/GenBank/DDBJ whole genome shotgun (WGS) entry which is preliminary data.</text>
</comment>
<dbReference type="GO" id="GO:0016020">
    <property type="term" value="C:membrane"/>
    <property type="evidence" value="ECO:0007669"/>
    <property type="project" value="UniProtKB-SubCell"/>
</dbReference>
<feature type="transmembrane region" description="Helical" evidence="7">
    <location>
        <begin position="213"/>
        <end position="235"/>
    </location>
</feature>
<keyword evidence="10" id="KW-1185">Reference proteome</keyword>
<evidence type="ECO:0000259" key="8">
    <source>
        <dbReference type="Pfam" id="PF20684"/>
    </source>
</evidence>
<dbReference type="InterPro" id="IPR052337">
    <property type="entry name" value="SAT4-like"/>
</dbReference>
<keyword evidence="4 7" id="KW-0472">Membrane</keyword>
<dbReference type="OrthoDB" id="5329176at2759"/>
<feature type="transmembrane region" description="Helical" evidence="7">
    <location>
        <begin position="176"/>
        <end position="201"/>
    </location>
</feature>
<dbReference type="PANTHER" id="PTHR33048:SF168">
    <property type="match status" value="1"/>
</dbReference>
<dbReference type="EMBL" id="WUBL01000014">
    <property type="protein sequence ID" value="KAF2971297.1"/>
    <property type="molecule type" value="Genomic_DNA"/>
</dbReference>
<feature type="domain" description="Rhodopsin" evidence="8">
    <location>
        <begin position="30"/>
        <end position="272"/>
    </location>
</feature>
<feature type="transmembrane region" description="Helical" evidence="7">
    <location>
        <begin position="135"/>
        <end position="156"/>
    </location>
</feature>
<sequence>MSTSELNEHGRSQLALYTTVPIIEVLATLLRFWCKVKSGTGIKADDWCLLTAVGFQLAARGVALWGLLAGSHGREVSEIVVGTLEGSASDVQELAIYLRTLFIVFLFDISTLFFIKVALCLMYRWIFSTPRYRKATLILLVISTLWYVPTIIVGLASCIPVDYFWNRDQPGHCLNFNLFLLIDGTLETIIDIAILALPIWAVSRLNMSWRNRVLVSGIFLLGGFSIVTNLCRVIFSYRPQAQVVMLVDSDLWYNIHAVTAIVCASLPTYKPLGYMGVALLTTLRDRYGSSSRLLRSRRSAPRLKPEDKLKQQIDNNYGNKAYAMCDLRNGTSHPDLPSVRVITDSTGDLILRPGAGHSDTYITKNDGPTDEAEVSNGDIRKTTEVSVV</sequence>
<accession>A0A7C8NBC3</accession>
<protein>
    <recommendedName>
        <fullName evidence="8">Rhodopsin domain-containing protein</fullName>
    </recommendedName>
</protein>
<name>A0A7C8NBC3_9PEZI</name>
<comment type="subcellular location">
    <subcellularLocation>
        <location evidence="1">Membrane</location>
        <topology evidence="1">Multi-pass membrane protein</topology>
    </subcellularLocation>
</comment>
<dbReference type="AlphaFoldDB" id="A0A7C8NBC3"/>
<feature type="transmembrane region" description="Helical" evidence="7">
    <location>
        <begin position="255"/>
        <end position="283"/>
    </location>
</feature>
<evidence type="ECO:0000256" key="2">
    <source>
        <dbReference type="ARBA" id="ARBA00022692"/>
    </source>
</evidence>
<evidence type="ECO:0000256" key="4">
    <source>
        <dbReference type="ARBA" id="ARBA00023136"/>
    </source>
</evidence>
<evidence type="ECO:0000313" key="9">
    <source>
        <dbReference type="EMBL" id="KAF2971297.1"/>
    </source>
</evidence>
<keyword evidence="3 7" id="KW-1133">Transmembrane helix</keyword>
<evidence type="ECO:0000256" key="5">
    <source>
        <dbReference type="ARBA" id="ARBA00038359"/>
    </source>
</evidence>
<proteinExistence type="inferred from homology"/>
<dbReference type="PANTHER" id="PTHR33048">
    <property type="entry name" value="PTH11-LIKE INTEGRAL MEMBRANE PROTEIN (AFU_ORTHOLOGUE AFUA_5G11245)"/>
    <property type="match status" value="1"/>
</dbReference>
<keyword evidence="2 7" id="KW-0812">Transmembrane</keyword>
<evidence type="ECO:0000256" key="1">
    <source>
        <dbReference type="ARBA" id="ARBA00004141"/>
    </source>
</evidence>
<dbReference type="Proteomes" id="UP000481858">
    <property type="component" value="Unassembled WGS sequence"/>
</dbReference>
<evidence type="ECO:0000256" key="7">
    <source>
        <dbReference type="SAM" id="Phobius"/>
    </source>
</evidence>
<reference evidence="9 10" key="1">
    <citation type="submission" date="2019-12" db="EMBL/GenBank/DDBJ databases">
        <title>Draft genome sequence of the ascomycete Xylaria multiplex DSM 110363.</title>
        <authorList>
            <person name="Buettner E."/>
            <person name="Kellner H."/>
        </authorList>
    </citation>
    <scope>NUCLEOTIDE SEQUENCE [LARGE SCALE GENOMIC DNA]</scope>
    <source>
        <strain evidence="9 10">DSM 110363</strain>
    </source>
</reference>
<evidence type="ECO:0000313" key="10">
    <source>
        <dbReference type="Proteomes" id="UP000481858"/>
    </source>
</evidence>
<evidence type="ECO:0000256" key="3">
    <source>
        <dbReference type="ARBA" id="ARBA00022989"/>
    </source>
</evidence>
<dbReference type="Pfam" id="PF20684">
    <property type="entry name" value="Fung_rhodopsin"/>
    <property type="match status" value="1"/>
</dbReference>
<dbReference type="InterPro" id="IPR049326">
    <property type="entry name" value="Rhodopsin_dom_fungi"/>
</dbReference>
<feature type="transmembrane region" description="Helical" evidence="7">
    <location>
        <begin position="46"/>
        <end position="68"/>
    </location>
</feature>
<feature type="transmembrane region" description="Helical" evidence="7">
    <location>
        <begin position="14"/>
        <end position="34"/>
    </location>
</feature>
<evidence type="ECO:0000256" key="6">
    <source>
        <dbReference type="SAM" id="MobiDB-lite"/>
    </source>
</evidence>